<evidence type="ECO:0008006" key="10">
    <source>
        <dbReference type="Google" id="ProtNLM"/>
    </source>
</evidence>
<dbReference type="Gene3D" id="2.40.160.60">
    <property type="entry name" value="Outer membrane protein transport protein (OMPP1/FadL/TodX)"/>
    <property type="match status" value="1"/>
</dbReference>
<sequence>MRAREMVRRSVALALLLVVMGGAVEARAGGFSQGVQGGASAGVAGALTARPDVPEAGYYNPAGFVLGRGWAVELGAGAIFPTLFHVDPRTGERTRAENELALVPHLHARARLGKRWGVGLSVGIPYASSLRWPAGWEGQAEAGALSLRAWEVAPSLAFRPTRWLALAAGPRLLRAGVGLERAVDVAENPQQAQMTLKAGAFGLGAQVGLWANPWRSLNLGLSWRSAVRLNMEGPAELAHLSPELAAELGDTRASTSLGLPDRLVLGLAWELSAQGIVSLDLEYQRWSSHEHFEVDFDDARVADLSESRDWRDTITMRLGLEYGSPVNGLTLRSGFAIDPSPAPPGALSPAQPETDRYIASLGLAYDVAERLRVNLAYNYVILSQTSAGTEAYPGIYDGFSHVLVLSVRAK</sequence>
<comment type="similarity">
    <text evidence="2">Belongs to the OmpP1/FadL family.</text>
</comment>
<dbReference type="Proteomes" id="UP000249169">
    <property type="component" value="Unassembled WGS sequence"/>
</dbReference>
<keyword evidence="6" id="KW-0472">Membrane</keyword>
<evidence type="ECO:0000256" key="1">
    <source>
        <dbReference type="ARBA" id="ARBA00004571"/>
    </source>
</evidence>
<reference evidence="8 9" key="1">
    <citation type="submission" date="2018-05" db="EMBL/GenBank/DDBJ databases">
        <title>Lujinxingia marina gen. nov. sp. nov., a new facultative anaerobic member of the class Deltaproteobacteria, and proposal of Lujinxingaceae fam. nov.</title>
        <authorList>
            <person name="Li C.-M."/>
        </authorList>
    </citation>
    <scope>NUCLEOTIDE SEQUENCE [LARGE SCALE GENOMIC DNA]</scope>
    <source>
        <strain evidence="8 9">B210</strain>
    </source>
</reference>
<accession>A0A328C5G7</accession>
<dbReference type="Pfam" id="PF03349">
    <property type="entry name" value="Toluene_X"/>
    <property type="match status" value="1"/>
</dbReference>
<evidence type="ECO:0000256" key="2">
    <source>
        <dbReference type="ARBA" id="ARBA00008163"/>
    </source>
</evidence>
<keyword evidence="7" id="KW-0998">Cell outer membrane</keyword>
<keyword evidence="4" id="KW-0812">Transmembrane</keyword>
<evidence type="ECO:0000256" key="3">
    <source>
        <dbReference type="ARBA" id="ARBA00022452"/>
    </source>
</evidence>
<comment type="subcellular location">
    <subcellularLocation>
        <location evidence="1">Cell outer membrane</location>
        <topology evidence="1">Multi-pass membrane protein</topology>
    </subcellularLocation>
</comment>
<evidence type="ECO:0000256" key="7">
    <source>
        <dbReference type="ARBA" id="ARBA00023237"/>
    </source>
</evidence>
<dbReference type="EMBL" id="QHKO01000004">
    <property type="protein sequence ID" value="RAL22256.1"/>
    <property type="molecule type" value="Genomic_DNA"/>
</dbReference>
<keyword evidence="9" id="KW-1185">Reference proteome</keyword>
<dbReference type="SUPFAM" id="SSF56935">
    <property type="entry name" value="Porins"/>
    <property type="match status" value="1"/>
</dbReference>
<dbReference type="GO" id="GO:0015483">
    <property type="term" value="F:long-chain fatty acid transporting porin activity"/>
    <property type="evidence" value="ECO:0007669"/>
    <property type="project" value="TreeGrafter"/>
</dbReference>
<dbReference type="RefSeq" id="WP_111729827.1">
    <property type="nucleotide sequence ID" value="NZ_QHKO01000004.1"/>
</dbReference>
<dbReference type="PANTHER" id="PTHR35093:SF8">
    <property type="entry name" value="OUTER MEMBRANE PROTEIN NMB0088-RELATED"/>
    <property type="match status" value="1"/>
</dbReference>
<keyword evidence="3" id="KW-1134">Transmembrane beta strand</keyword>
<dbReference type="AlphaFoldDB" id="A0A328C5G7"/>
<dbReference type="InterPro" id="IPR005017">
    <property type="entry name" value="OMPP1/FadL/TodX"/>
</dbReference>
<dbReference type="GO" id="GO:0009279">
    <property type="term" value="C:cell outer membrane"/>
    <property type="evidence" value="ECO:0007669"/>
    <property type="project" value="UniProtKB-SubCell"/>
</dbReference>
<evidence type="ECO:0000313" key="8">
    <source>
        <dbReference type="EMBL" id="RAL22256.1"/>
    </source>
</evidence>
<evidence type="ECO:0000313" key="9">
    <source>
        <dbReference type="Proteomes" id="UP000249169"/>
    </source>
</evidence>
<protein>
    <recommendedName>
        <fullName evidence="10">Fatty acid transporter</fullName>
    </recommendedName>
</protein>
<name>A0A328C5G7_9DELT</name>
<comment type="caution">
    <text evidence="8">The sequence shown here is derived from an EMBL/GenBank/DDBJ whole genome shotgun (WGS) entry which is preliminary data.</text>
</comment>
<gene>
    <name evidence="8" type="ORF">DL240_10405</name>
</gene>
<evidence type="ECO:0000256" key="5">
    <source>
        <dbReference type="ARBA" id="ARBA00022729"/>
    </source>
</evidence>
<organism evidence="8 9">
    <name type="scientific">Lujinxingia litoralis</name>
    <dbReference type="NCBI Taxonomy" id="2211119"/>
    <lineage>
        <taxon>Bacteria</taxon>
        <taxon>Deltaproteobacteria</taxon>
        <taxon>Bradymonadales</taxon>
        <taxon>Lujinxingiaceae</taxon>
        <taxon>Lujinxingia</taxon>
    </lineage>
</organism>
<evidence type="ECO:0000256" key="4">
    <source>
        <dbReference type="ARBA" id="ARBA00022692"/>
    </source>
</evidence>
<dbReference type="PANTHER" id="PTHR35093">
    <property type="entry name" value="OUTER MEMBRANE PROTEIN NMB0088-RELATED"/>
    <property type="match status" value="1"/>
</dbReference>
<proteinExistence type="inferred from homology"/>
<dbReference type="OrthoDB" id="9922at2"/>
<evidence type="ECO:0000256" key="6">
    <source>
        <dbReference type="ARBA" id="ARBA00023136"/>
    </source>
</evidence>
<keyword evidence="5" id="KW-0732">Signal</keyword>